<dbReference type="Gene3D" id="3.30.70.920">
    <property type="match status" value="2"/>
</dbReference>
<organism evidence="5 6">
    <name type="scientific">Streptomyces hebeiensis</name>
    <dbReference type="NCBI Taxonomy" id="229486"/>
    <lineage>
        <taxon>Bacteria</taxon>
        <taxon>Bacillati</taxon>
        <taxon>Actinomycetota</taxon>
        <taxon>Actinomycetes</taxon>
        <taxon>Kitasatosporales</taxon>
        <taxon>Streptomycetaceae</taxon>
        <taxon>Streptomyces</taxon>
    </lineage>
</organism>
<keyword evidence="1" id="KW-0805">Transcription regulation</keyword>
<evidence type="ECO:0000256" key="2">
    <source>
        <dbReference type="ARBA" id="ARBA00023125"/>
    </source>
</evidence>
<dbReference type="EMBL" id="BAAAKV010000039">
    <property type="protein sequence ID" value="GAA1180926.1"/>
    <property type="molecule type" value="Genomic_DNA"/>
</dbReference>
<dbReference type="SMART" id="SM00344">
    <property type="entry name" value="HTH_ASNC"/>
    <property type="match status" value="1"/>
</dbReference>
<keyword evidence="6" id="KW-1185">Reference proteome</keyword>
<evidence type="ECO:0000313" key="6">
    <source>
        <dbReference type="Proteomes" id="UP001501371"/>
    </source>
</evidence>
<keyword evidence="3" id="KW-0804">Transcription</keyword>
<evidence type="ECO:0000256" key="1">
    <source>
        <dbReference type="ARBA" id="ARBA00023015"/>
    </source>
</evidence>
<evidence type="ECO:0000256" key="3">
    <source>
        <dbReference type="ARBA" id="ARBA00023163"/>
    </source>
</evidence>
<dbReference type="InterPro" id="IPR011008">
    <property type="entry name" value="Dimeric_a/b-barrel"/>
</dbReference>
<dbReference type="InterPro" id="IPR019888">
    <property type="entry name" value="Tscrpt_reg_AsnC-like"/>
</dbReference>
<reference evidence="5 6" key="1">
    <citation type="journal article" date="2019" name="Int. J. Syst. Evol. Microbiol.">
        <title>The Global Catalogue of Microorganisms (GCM) 10K type strain sequencing project: providing services to taxonomists for standard genome sequencing and annotation.</title>
        <authorList>
            <consortium name="The Broad Institute Genomics Platform"/>
            <consortium name="The Broad Institute Genome Sequencing Center for Infectious Disease"/>
            <person name="Wu L."/>
            <person name="Ma J."/>
        </authorList>
    </citation>
    <scope>NUCLEOTIDE SEQUENCE [LARGE SCALE GENOMIC DNA]</scope>
    <source>
        <strain evidence="5 6">JCM 12696</strain>
    </source>
</reference>
<gene>
    <name evidence="5" type="ORF">GCM10009654_42660</name>
</gene>
<dbReference type="Pfam" id="PF13404">
    <property type="entry name" value="HTH_AsnC-type"/>
    <property type="match status" value="1"/>
</dbReference>
<name>A0ABN1UY72_9ACTN</name>
<dbReference type="SUPFAM" id="SSF46785">
    <property type="entry name" value="Winged helix' DNA-binding domain"/>
    <property type="match status" value="1"/>
</dbReference>
<evidence type="ECO:0000259" key="4">
    <source>
        <dbReference type="Pfam" id="PF13404"/>
    </source>
</evidence>
<feature type="domain" description="HTH asnC-type" evidence="4">
    <location>
        <begin position="35"/>
        <end position="74"/>
    </location>
</feature>
<dbReference type="SUPFAM" id="SSF54909">
    <property type="entry name" value="Dimeric alpha+beta barrel"/>
    <property type="match status" value="1"/>
</dbReference>
<proteinExistence type="predicted"/>
<dbReference type="PANTHER" id="PTHR30154">
    <property type="entry name" value="LEUCINE-RESPONSIVE REGULATORY PROTEIN"/>
    <property type="match status" value="1"/>
</dbReference>
<dbReference type="PANTHER" id="PTHR30154:SF34">
    <property type="entry name" value="TRANSCRIPTIONAL REGULATOR AZLB"/>
    <property type="match status" value="1"/>
</dbReference>
<dbReference type="InterPro" id="IPR036390">
    <property type="entry name" value="WH_DNA-bd_sf"/>
</dbReference>
<keyword evidence="2" id="KW-0238">DNA-binding</keyword>
<protein>
    <submittedName>
        <fullName evidence="5">Lrp/AsnC family transcriptional regulator</fullName>
    </submittedName>
</protein>
<dbReference type="InterPro" id="IPR000485">
    <property type="entry name" value="AsnC-type_HTH_dom"/>
</dbReference>
<dbReference type="Gene3D" id="1.10.10.10">
    <property type="entry name" value="Winged helix-like DNA-binding domain superfamily/Winged helix DNA-binding domain"/>
    <property type="match status" value="1"/>
</dbReference>
<sequence>MRLYNRMPAEASTFSRNLESRPMSHLDESRQDYDLDELDRRLIHALQINPRARWAALAPIIGVDAVTLARRWERIVEAGIAWVSGHPGPELRGPSAILEIEAHPAATLGLAQEIAADSEAFTVDLTAGGREMLVLVATSSMDALTEYLMMRVPALDGIRATRAHLFTSPFVDGGQWRLRSLSAGEIAAVERSIEVSRPTRGRVDSQLEDQLLRLLGTDGRATVAFLARTVGVGQRRVRDAVAAMTAQERLDIRLDMAKAQSGRPVHAWYFLRVPAALVQRVGSVLTRIGEIRLAVSTVGQYNLILAVWLPTLADVQRLEAVLEEKLPGLSIADRSVVLRTVKKEGHRLDARGRATGEFSPLLTNMPQPNSCFE</sequence>
<dbReference type="Proteomes" id="UP001501371">
    <property type="component" value="Unassembled WGS sequence"/>
</dbReference>
<evidence type="ECO:0000313" key="5">
    <source>
        <dbReference type="EMBL" id="GAA1180926.1"/>
    </source>
</evidence>
<comment type="caution">
    <text evidence="5">The sequence shown here is derived from an EMBL/GenBank/DDBJ whole genome shotgun (WGS) entry which is preliminary data.</text>
</comment>
<dbReference type="InterPro" id="IPR036388">
    <property type="entry name" value="WH-like_DNA-bd_sf"/>
</dbReference>
<accession>A0ABN1UY72</accession>